<protein>
    <submittedName>
        <fullName evidence="2">Uncharacterized protein</fullName>
    </submittedName>
</protein>
<organism evidence="2 3">
    <name type="scientific">Cochliobolus sativus (strain ND90Pr / ATCC 201652)</name>
    <name type="common">Common root rot and spot blotch fungus</name>
    <name type="synonym">Bipolaris sorokiniana</name>
    <dbReference type="NCBI Taxonomy" id="665912"/>
    <lineage>
        <taxon>Eukaryota</taxon>
        <taxon>Fungi</taxon>
        <taxon>Dikarya</taxon>
        <taxon>Ascomycota</taxon>
        <taxon>Pezizomycotina</taxon>
        <taxon>Dothideomycetes</taxon>
        <taxon>Pleosporomycetidae</taxon>
        <taxon>Pleosporales</taxon>
        <taxon>Pleosporineae</taxon>
        <taxon>Pleosporaceae</taxon>
        <taxon>Bipolaris</taxon>
    </lineage>
</organism>
<proteinExistence type="predicted"/>
<name>M2RUA7_COCSN</name>
<gene>
    <name evidence="2" type="ORF">COCSADRAFT_217670</name>
</gene>
<dbReference type="KEGG" id="bsc:COCSADRAFT_217670"/>
<reference evidence="2 3" key="1">
    <citation type="journal article" date="2012" name="PLoS Pathog.">
        <title>Diverse lifestyles and strategies of plant pathogenesis encoded in the genomes of eighteen Dothideomycetes fungi.</title>
        <authorList>
            <person name="Ohm R.A."/>
            <person name="Feau N."/>
            <person name="Henrissat B."/>
            <person name="Schoch C.L."/>
            <person name="Horwitz B.A."/>
            <person name="Barry K.W."/>
            <person name="Condon B.J."/>
            <person name="Copeland A.C."/>
            <person name="Dhillon B."/>
            <person name="Glaser F."/>
            <person name="Hesse C.N."/>
            <person name="Kosti I."/>
            <person name="LaButti K."/>
            <person name="Lindquist E.A."/>
            <person name="Lucas S."/>
            <person name="Salamov A.A."/>
            <person name="Bradshaw R.E."/>
            <person name="Ciuffetti L."/>
            <person name="Hamelin R.C."/>
            <person name="Kema G.H.J."/>
            <person name="Lawrence C."/>
            <person name="Scott J.A."/>
            <person name="Spatafora J.W."/>
            <person name="Turgeon B.G."/>
            <person name="de Wit P.J.G.M."/>
            <person name="Zhong S."/>
            <person name="Goodwin S.B."/>
            <person name="Grigoriev I.V."/>
        </authorList>
    </citation>
    <scope>NUCLEOTIDE SEQUENCE [LARGE SCALE GENOMIC DNA]</scope>
    <source>
        <strain evidence="3">ND90Pr / ATCC 201652</strain>
    </source>
</reference>
<feature type="region of interest" description="Disordered" evidence="1">
    <location>
        <begin position="83"/>
        <end position="103"/>
    </location>
</feature>
<evidence type="ECO:0000256" key="1">
    <source>
        <dbReference type="SAM" id="MobiDB-lite"/>
    </source>
</evidence>
<dbReference type="HOGENOM" id="CLU_1844915_0_0_1"/>
<dbReference type="AlphaFoldDB" id="M2RUA7"/>
<dbReference type="Proteomes" id="UP000016934">
    <property type="component" value="Unassembled WGS sequence"/>
</dbReference>
<dbReference type="GeneID" id="19134530"/>
<evidence type="ECO:0000313" key="2">
    <source>
        <dbReference type="EMBL" id="EMD70154.1"/>
    </source>
</evidence>
<keyword evidence="3" id="KW-1185">Reference proteome</keyword>
<dbReference type="OrthoDB" id="10563311at2759"/>
<feature type="compositionally biased region" description="Basic and acidic residues" evidence="1">
    <location>
        <begin position="83"/>
        <end position="100"/>
    </location>
</feature>
<reference evidence="3" key="2">
    <citation type="journal article" date="2013" name="PLoS Genet.">
        <title>Comparative genome structure, secondary metabolite, and effector coding capacity across Cochliobolus pathogens.</title>
        <authorList>
            <person name="Condon B.J."/>
            <person name="Leng Y."/>
            <person name="Wu D."/>
            <person name="Bushley K.E."/>
            <person name="Ohm R.A."/>
            <person name="Otillar R."/>
            <person name="Martin J."/>
            <person name="Schackwitz W."/>
            <person name="Grimwood J."/>
            <person name="MohdZainudin N."/>
            <person name="Xue C."/>
            <person name="Wang R."/>
            <person name="Manning V.A."/>
            <person name="Dhillon B."/>
            <person name="Tu Z.J."/>
            <person name="Steffenson B.J."/>
            <person name="Salamov A."/>
            <person name="Sun H."/>
            <person name="Lowry S."/>
            <person name="LaButti K."/>
            <person name="Han J."/>
            <person name="Copeland A."/>
            <person name="Lindquist E."/>
            <person name="Barry K."/>
            <person name="Schmutz J."/>
            <person name="Baker S.E."/>
            <person name="Ciuffetti L.M."/>
            <person name="Grigoriev I.V."/>
            <person name="Zhong S."/>
            <person name="Turgeon B.G."/>
        </authorList>
    </citation>
    <scope>NUCLEOTIDE SEQUENCE [LARGE SCALE GENOMIC DNA]</scope>
    <source>
        <strain evidence="3">ND90Pr / ATCC 201652</strain>
    </source>
</reference>
<feature type="region of interest" description="Disordered" evidence="1">
    <location>
        <begin position="1"/>
        <end position="24"/>
    </location>
</feature>
<dbReference type="RefSeq" id="XP_007695278.1">
    <property type="nucleotide sequence ID" value="XM_007697088.1"/>
</dbReference>
<accession>M2RUA7</accession>
<sequence>MTLRTSTTRKRHSPIPSPPLSTSTYSSAPSTCSKTCCNNPCIAGPSFFPNKRPKSPTPPFTHYSSISNPYLGPARLRCAPHEYPRQSRNGRVDKGKERVQEGVTTMERGRGGVMILLLVCEKIVIVDARLLLQLSPYPR</sequence>
<evidence type="ECO:0000313" key="3">
    <source>
        <dbReference type="Proteomes" id="UP000016934"/>
    </source>
</evidence>
<dbReference type="EMBL" id="KB445637">
    <property type="protein sequence ID" value="EMD70154.1"/>
    <property type="molecule type" value="Genomic_DNA"/>
</dbReference>